<evidence type="ECO:0008006" key="4">
    <source>
        <dbReference type="Google" id="ProtNLM"/>
    </source>
</evidence>
<dbReference type="OrthoDB" id="4929908at2"/>
<sequence>MIPSPKATTLSRRRFLTLSGQGALLAGGLALGAGSLWPSWALADPDLAAGLLRLGRDIYPHEAIADRFYLEPLRPLLDSDRTLIADGLADLDRRAEAAHGMRYGEIPREADRVALLREIEDGDFFQRVRNTLVVGLYDNPELWEPHFGYEGASWQQGGYLHRGFNDLVIDWL</sequence>
<dbReference type="KEGG" id="hbe:BEI_1435"/>
<reference evidence="2 3" key="1">
    <citation type="journal article" date="2017" name="Sci. Rep.">
        <title>Revealing the Saline Adaptation Strategies of the Halophilic Bacterium Halomonas beimenensis through High-throughput Omics and Transposon Mutagenesis Approaches.</title>
        <authorList>
            <person name="Chen Y.H."/>
            <person name="Lin S.S."/>
            <person name="Shyu Y.T."/>
        </authorList>
    </citation>
    <scope>NUCLEOTIDE SEQUENCE [LARGE SCALE GENOMIC DNA]</scope>
    <source>
        <strain evidence="2 3">NTU-111</strain>
    </source>
</reference>
<name>A0A291P6C6_9GAMM</name>
<accession>A0A291P6C6</accession>
<keyword evidence="3" id="KW-1185">Reference proteome</keyword>
<protein>
    <recommendedName>
        <fullName evidence="4">Tat (Twin-arginine translocation) pathway signal sequence domain protein</fullName>
    </recommendedName>
</protein>
<dbReference type="AlphaFoldDB" id="A0A291P6C6"/>
<organism evidence="2 3">
    <name type="scientific">Halomonas beimenensis</name>
    <dbReference type="NCBI Taxonomy" id="475662"/>
    <lineage>
        <taxon>Bacteria</taxon>
        <taxon>Pseudomonadati</taxon>
        <taxon>Pseudomonadota</taxon>
        <taxon>Gammaproteobacteria</taxon>
        <taxon>Oceanospirillales</taxon>
        <taxon>Halomonadaceae</taxon>
        <taxon>Halomonas</taxon>
    </lineage>
</organism>
<dbReference type="PROSITE" id="PS51318">
    <property type="entry name" value="TAT"/>
    <property type="match status" value="1"/>
</dbReference>
<dbReference type="Proteomes" id="UP000219993">
    <property type="component" value="Chromosome"/>
</dbReference>
<dbReference type="NCBIfam" id="TIGR01409">
    <property type="entry name" value="TAT_signal_seq"/>
    <property type="match status" value="1"/>
</dbReference>
<evidence type="ECO:0000256" key="1">
    <source>
        <dbReference type="ARBA" id="ARBA00022729"/>
    </source>
</evidence>
<dbReference type="EMBL" id="CP021435">
    <property type="protein sequence ID" value="ATJ82422.1"/>
    <property type="molecule type" value="Genomic_DNA"/>
</dbReference>
<dbReference type="RefSeq" id="WP_097788866.1">
    <property type="nucleotide sequence ID" value="NZ_BAAADT010000012.1"/>
</dbReference>
<dbReference type="InterPro" id="IPR019546">
    <property type="entry name" value="TAT_signal_bac_arc"/>
</dbReference>
<dbReference type="InterPro" id="IPR006311">
    <property type="entry name" value="TAT_signal"/>
</dbReference>
<evidence type="ECO:0000313" key="3">
    <source>
        <dbReference type="Proteomes" id="UP000219993"/>
    </source>
</evidence>
<evidence type="ECO:0000313" key="2">
    <source>
        <dbReference type="EMBL" id="ATJ82422.1"/>
    </source>
</evidence>
<gene>
    <name evidence="2" type="ORF">BEI_1435</name>
</gene>
<proteinExistence type="predicted"/>
<keyword evidence="1" id="KW-0732">Signal</keyword>